<dbReference type="RefSeq" id="WP_150420030.1">
    <property type="nucleotide sequence ID" value="NZ_VYRZ01000003.1"/>
</dbReference>
<keyword evidence="6" id="KW-1185">Reference proteome</keyword>
<dbReference type="OrthoDB" id="25607at2"/>
<gene>
    <name evidence="5" type="ORF">F6B42_12615</name>
</gene>
<comment type="caution">
    <text evidence="5">The sequence shown here is derived from an EMBL/GenBank/DDBJ whole genome shotgun (WGS) entry which is preliminary data.</text>
</comment>
<dbReference type="CDD" id="cd07989">
    <property type="entry name" value="LPLAT_AGPAT-like"/>
    <property type="match status" value="1"/>
</dbReference>
<evidence type="ECO:0000259" key="4">
    <source>
        <dbReference type="SMART" id="SM00563"/>
    </source>
</evidence>
<dbReference type="GO" id="GO:0003841">
    <property type="term" value="F:1-acylglycerol-3-phosphate O-acyltransferase activity"/>
    <property type="evidence" value="ECO:0007669"/>
    <property type="project" value="TreeGrafter"/>
</dbReference>
<evidence type="ECO:0000313" key="6">
    <source>
        <dbReference type="Proteomes" id="UP000327039"/>
    </source>
</evidence>
<evidence type="ECO:0000256" key="3">
    <source>
        <dbReference type="SAM" id="MobiDB-lite"/>
    </source>
</evidence>
<dbReference type="InterPro" id="IPR002123">
    <property type="entry name" value="Plipid/glycerol_acylTrfase"/>
</dbReference>
<feature type="compositionally biased region" description="Pro residues" evidence="3">
    <location>
        <begin position="225"/>
        <end position="234"/>
    </location>
</feature>
<dbReference type="PANTHER" id="PTHR10434:SF11">
    <property type="entry name" value="1-ACYL-SN-GLYCEROL-3-PHOSPHATE ACYLTRANSFERASE"/>
    <property type="match status" value="1"/>
</dbReference>
<protein>
    <submittedName>
        <fullName evidence="5">1-acyl-sn-glycerol-3-phosphate acyltransferase</fullName>
    </submittedName>
</protein>
<dbReference type="PANTHER" id="PTHR10434">
    <property type="entry name" value="1-ACYL-SN-GLYCEROL-3-PHOSPHATE ACYLTRANSFERASE"/>
    <property type="match status" value="1"/>
</dbReference>
<dbReference type="AlphaFoldDB" id="A0A5J5IQ44"/>
<keyword evidence="1 5" id="KW-0808">Transferase</keyword>
<dbReference type="Proteomes" id="UP000327039">
    <property type="component" value="Unassembled WGS sequence"/>
</dbReference>
<name>A0A5J5IQ44_9MICO</name>
<proteinExistence type="predicted"/>
<feature type="region of interest" description="Disordered" evidence="3">
    <location>
        <begin position="209"/>
        <end position="234"/>
    </location>
</feature>
<dbReference type="SUPFAM" id="SSF69593">
    <property type="entry name" value="Glycerol-3-phosphate (1)-acyltransferase"/>
    <property type="match status" value="1"/>
</dbReference>
<feature type="compositionally biased region" description="Basic and acidic residues" evidence="3">
    <location>
        <begin position="213"/>
        <end position="222"/>
    </location>
</feature>
<evidence type="ECO:0000256" key="2">
    <source>
        <dbReference type="ARBA" id="ARBA00023315"/>
    </source>
</evidence>
<dbReference type="SMART" id="SM00563">
    <property type="entry name" value="PlsC"/>
    <property type="match status" value="1"/>
</dbReference>
<evidence type="ECO:0000256" key="1">
    <source>
        <dbReference type="ARBA" id="ARBA00022679"/>
    </source>
</evidence>
<dbReference type="EMBL" id="VYRZ01000003">
    <property type="protein sequence ID" value="KAA9085308.1"/>
    <property type="molecule type" value="Genomic_DNA"/>
</dbReference>
<organism evidence="5 6">
    <name type="scientific">Microbacterium radiodurans</name>
    <dbReference type="NCBI Taxonomy" id="661398"/>
    <lineage>
        <taxon>Bacteria</taxon>
        <taxon>Bacillati</taxon>
        <taxon>Actinomycetota</taxon>
        <taxon>Actinomycetes</taxon>
        <taxon>Micrococcales</taxon>
        <taxon>Microbacteriaceae</taxon>
        <taxon>Microbacterium</taxon>
    </lineage>
</organism>
<evidence type="ECO:0000313" key="5">
    <source>
        <dbReference type="EMBL" id="KAA9085308.1"/>
    </source>
</evidence>
<accession>A0A5J5IQ44</accession>
<feature type="domain" description="Phospholipid/glycerol acyltransferase" evidence="4">
    <location>
        <begin position="38"/>
        <end position="155"/>
    </location>
</feature>
<dbReference type="GO" id="GO:0006654">
    <property type="term" value="P:phosphatidic acid biosynthetic process"/>
    <property type="evidence" value="ECO:0007669"/>
    <property type="project" value="TreeGrafter"/>
</dbReference>
<keyword evidence="2 5" id="KW-0012">Acyltransferase</keyword>
<reference evidence="6" key="1">
    <citation type="submission" date="2019-09" db="EMBL/GenBank/DDBJ databases">
        <title>Mumia zhuanghuii sp. nov. isolated from the intestinal contents of plateau pika (Ochotona curzoniae) in the Qinghai-Tibet plateau of China.</title>
        <authorList>
            <person name="Tian Z."/>
        </authorList>
    </citation>
    <scope>NUCLEOTIDE SEQUENCE [LARGE SCALE GENOMIC DNA]</scope>
    <source>
        <strain evidence="6">DSM 25564</strain>
    </source>
</reference>
<dbReference type="Pfam" id="PF01553">
    <property type="entry name" value="Acyltransferase"/>
    <property type="match status" value="1"/>
</dbReference>
<sequence>MMSAPLLRVIGRAVFDPPVRRNLSSVTGTDRIPAGGPVVVVANHTSYLDHFVLMRTLRRIRPDAPWFLTKSESFRHPIGRAWATAWQGIPVDRDSPSVRTVREVRAVLRRDGVLVVYPEGTRSRQPERLGSFTSGAFRFAADARVPLVPVAITGAERVLPAGARRFRRARIDVRVGCPLVVADERPASVRAHLLAVAARDWMSAALTEMSASRPERAARDRAPAGPSPSPEVLS</sequence>